<dbReference type="PANTHER" id="PTHR46400">
    <property type="entry name" value="RING/U-BOX SUPERFAMILY PROTEIN"/>
    <property type="match status" value="1"/>
</dbReference>
<dbReference type="PROSITE" id="PS50089">
    <property type="entry name" value="ZF_RING_2"/>
    <property type="match status" value="1"/>
</dbReference>
<organism evidence="4 5">
    <name type="scientific">Lithospermum erythrorhizon</name>
    <name type="common">Purple gromwell</name>
    <name type="synonym">Lithospermum officinale var. erythrorhizon</name>
    <dbReference type="NCBI Taxonomy" id="34254"/>
    <lineage>
        <taxon>Eukaryota</taxon>
        <taxon>Viridiplantae</taxon>
        <taxon>Streptophyta</taxon>
        <taxon>Embryophyta</taxon>
        <taxon>Tracheophyta</taxon>
        <taxon>Spermatophyta</taxon>
        <taxon>Magnoliopsida</taxon>
        <taxon>eudicotyledons</taxon>
        <taxon>Gunneridae</taxon>
        <taxon>Pentapetalae</taxon>
        <taxon>asterids</taxon>
        <taxon>lamiids</taxon>
        <taxon>Boraginales</taxon>
        <taxon>Boraginaceae</taxon>
        <taxon>Boraginoideae</taxon>
        <taxon>Lithospermeae</taxon>
        <taxon>Lithospermum</taxon>
    </lineage>
</organism>
<feature type="region of interest" description="Disordered" evidence="2">
    <location>
        <begin position="93"/>
        <end position="129"/>
    </location>
</feature>
<protein>
    <recommendedName>
        <fullName evidence="3">RING-type domain-containing protein</fullName>
    </recommendedName>
</protein>
<accession>A0AAV3S1C9</accession>
<dbReference type="InterPro" id="IPR013083">
    <property type="entry name" value="Znf_RING/FYVE/PHD"/>
</dbReference>
<sequence length="221" mass="24912">MQNYNFISNVPAEISEKLKLYFTDEISYQEFLQDQEGVYQSIQASGSKSNPVSSWEGESSYGANFESQLELDEALARSLQELEDNFEHLNVTQSDDSDQVHAESDSSHGSAHTRVSIRNSSEDDIDPDNMTYEELHSLGEDVGHESKGLSDDIISRLPTFKFKADSKKSTDEQCVICCSEFMDGAQLITLPCAHRYDSECIQRWLKQNKACPVCQKEVEAD</sequence>
<dbReference type="GO" id="GO:0008270">
    <property type="term" value="F:zinc ion binding"/>
    <property type="evidence" value="ECO:0007669"/>
    <property type="project" value="UniProtKB-KW"/>
</dbReference>
<dbReference type="SUPFAM" id="SSF57850">
    <property type="entry name" value="RING/U-box"/>
    <property type="match status" value="1"/>
</dbReference>
<dbReference type="GO" id="GO:0004842">
    <property type="term" value="F:ubiquitin-protein transferase activity"/>
    <property type="evidence" value="ECO:0007669"/>
    <property type="project" value="InterPro"/>
</dbReference>
<keyword evidence="1" id="KW-0479">Metal-binding</keyword>
<dbReference type="EMBL" id="BAABME010014589">
    <property type="protein sequence ID" value="GAA0187312.1"/>
    <property type="molecule type" value="Genomic_DNA"/>
</dbReference>
<gene>
    <name evidence="4" type="ORF">LIER_34600</name>
</gene>
<dbReference type="GO" id="GO:0048437">
    <property type="term" value="P:floral organ development"/>
    <property type="evidence" value="ECO:0007669"/>
    <property type="project" value="TreeGrafter"/>
</dbReference>
<dbReference type="Pfam" id="PF13639">
    <property type="entry name" value="zf-RING_2"/>
    <property type="match status" value="1"/>
</dbReference>
<proteinExistence type="predicted"/>
<dbReference type="Proteomes" id="UP001454036">
    <property type="component" value="Unassembled WGS sequence"/>
</dbReference>
<dbReference type="Gene3D" id="3.30.40.10">
    <property type="entry name" value="Zinc/RING finger domain, C3HC4 (zinc finger)"/>
    <property type="match status" value="1"/>
</dbReference>
<dbReference type="GO" id="GO:0016567">
    <property type="term" value="P:protein ubiquitination"/>
    <property type="evidence" value="ECO:0007669"/>
    <property type="project" value="InterPro"/>
</dbReference>
<dbReference type="InterPro" id="IPR033276">
    <property type="entry name" value="BB"/>
</dbReference>
<comment type="caution">
    <text evidence="4">The sequence shown here is derived from an EMBL/GenBank/DDBJ whole genome shotgun (WGS) entry which is preliminary data.</text>
</comment>
<evidence type="ECO:0000256" key="2">
    <source>
        <dbReference type="SAM" id="MobiDB-lite"/>
    </source>
</evidence>
<keyword evidence="1" id="KW-0862">Zinc</keyword>
<evidence type="ECO:0000256" key="1">
    <source>
        <dbReference type="PROSITE-ProRule" id="PRU00175"/>
    </source>
</evidence>
<reference evidence="4 5" key="1">
    <citation type="submission" date="2024-01" db="EMBL/GenBank/DDBJ databases">
        <title>The complete chloroplast genome sequence of Lithospermum erythrorhizon: insights into the phylogenetic relationship among Boraginaceae species and the maternal lineages of purple gromwells.</title>
        <authorList>
            <person name="Okada T."/>
            <person name="Watanabe K."/>
        </authorList>
    </citation>
    <scope>NUCLEOTIDE SEQUENCE [LARGE SCALE GENOMIC DNA]</scope>
</reference>
<evidence type="ECO:0000313" key="5">
    <source>
        <dbReference type="Proteomes" id="UP001454036"/>
    </source>
</evidence>
<name>A0AAV3S1C9_LITER</name>
<dbReference type="SMART" id="SM00184">
    <property type="entry name" value="RING"/>
    <property type="match status" value="1"/>
</dbReference>
<dbReference type="PANTHER" id="PTHR46400:SF14">
    <property type="entry name" value="E3 UBIQUITIN LIGASE BIG BROTHER-LIKE"/>
    <property type="match status" value="1"/>
</dbReference>
<evidence type="ECO:0000313" key="4">
    <source>
        <dbReference type="EMBL" id="GAA0187312.1"/>
    </source>
</evidence>
<evidence type="ECO:0000259" key="3">
    <source>
        <dbReference type="PROSITE" id="PS50089"/>
    </source>
</evidence>
<dbReference type="InterPro" id="IPR001841">
    <property type="entry name" value="Znf_RING"/>
</dbReference>
<keyword evidence="5" id="KW-1185">Reference proteome</keyword>
<dbReference type="FunFam" id="3.30.40.10:FF:000226">
    <property type="entry name" value="E3 ubiquitin ligase BIG BROTHER"/>
    <property type="match status" value="1"/>
</dbReference>
<dbReference type="GO" id="GO:0031624">
    <property type="term" value="F:ubiquitin conjugating enzyme binding"/>
    <property type="evidence" value="ECO:0007669"/>
    <property type="project" value="TreeGrafter"/>
</dbReference>
<dbReference type="GO" id="GO:0046621">
    <property type="term" value="P:negative regulation of organ growth"/>
    <property type="evidence" value="ECO:0007669"/>
    <property type="project" value="InterPro"/>
</dbReference>
<dbReference type="AlphaFoldDB" id="A0AAV3S1C9"/>
<keyword evidence="1" id="KW-0863">Zinc-finger</keyword>
<feature type="domain" description="RING-type" evidence="3">
    <location>
        <begin position="174"/>
        <end position="215"/>
    </location>
</feature>